<keyword evidence="2" id="KW-1185">Reference proteome</keyword>
<dbReference type="EMBL" id="CP127295">
    <property type="protein sequence ID" value="WIY00987.1"/>
    <property type="molecule type" value="Genomic_DNA"/>
</dbReference>
<dbReference type="KEGG" id="amog:QRX60_44240"/>
<proteinExistence type="predicted"/>
<dbReference type="AlphaFoldDB" id="A0A9Y2JPF3"/>
<gene>
    <name evidence="1" type="ORF">QRX60_44240</name>
</gene>
<name>A0A9Y2JPF3_9PSEU</name>
<evidence type="ECO:0000313" key="2">
    <source>
        <dbReference type="Proteomes" id="UP001239397"/>
    </source>
</evidence>
<dbReference type="RefSeq" id="WP_285997448.1">
    <property type="nucleotide sequence ID" value="NZ_CP127295.1"/>
</dbReference>
<organism evidence="1 2">
    <name type="scientific">Amycolatopsis mongoliensis</name>
    <dbReference type="NCBI Taxonomy" id="715475"/>
    <lineage>
        <taxon>Bacteria</taxon>
        <taxon>Bacillati</taxon>
        <taxon>Actinomycetota</taxon>
        <taxon>Actinomycetes</taxon>
        <taxon>Pseudonocardiales</taxon>
        <taxon>Pseudonocardiaceae</taxon>
        <taxon>Amycolatopsis</taxon>
    </lineage>
</organism>
<protein>
    <submittedName>
        <fullName evidence="1">Uncharacterized protein</fullName>
    </submittedName>
</protein>
<sequence length="52" mass="5365">MVLDGRRLPTFETYIRNTGPGSIAGLPGVTVPASTSSLPVGIERLLSEALPG</sequence>
<accession>A0A9Y2JPF3</accession>
<evidence type="ECO:0000313" key="1">
    <source>
        <dbReference type="EMBL" id="WIY00987.1"/>
    </source>
</evidence>
<dbReference type="Proteomes" id="UP001239397">
    <property type="component" value="Chromosome"/>
</dbReference>
<reference evidence="1 2" key="1">
    <citation type="submission" date="2023-06" db="EMBL/GenBank/DDBJ databases">
        <authorList>
            <person name="Oyuntsetseg B."/>
            <person name="Kim S.B."/>
        </authorList>
    </citation>
    <scope>NUCLEOTIDE SEQUENCE [LARGE SCALE GENOMIC DNA]</scope>
    <source>
        <strain evidence="1 2">4-36</strain>
    </source>
</reference>